<evidence type="ECO:0000256" key="5">
    <source>
        <dbReference type="ARBA" id="ARBA00022824"/>
    </source>
</evidence>
<keyword evidence="7 9" id="KW-0472">Membrane</keyword>
<name>A0ABP1FQL0_9CHLO</name>
<feature type="region of interest" description="Disordered" evidence="10">
    <location>
        <begin position="1"/>
        <end position="34"/>
    </location>
</feature>
<evidence type="ECO:0000256" key="10">
    <source>
        <dbReference type="SAM" id="MobiDB-lite"/>
    </source>
</evidence>
<evidence type="ECO:0000313" key="11">
    <source>
        <dbReference type="EMBL" id="CAL5221444.1"/>
    </source>
</evidence>
<evidence type="ECO:0000256" key="2">
    <source>
        <dbReference type="ARBA" id="ARBA00007324"/>
    </source>
</evidence>
<comment type="subcellular location">
    <subcellularLocation>
        <location evidence="1 9">Endoplasmic reticulum membrane</location>
        <topology evidence="1 9">Multi-pass membrane protein</topology>
    </subcellularLocation>
</comment>
<reference evidence="11 12" key="1">
    <citation type="submission" date="2024-06" db="EMBL/GenBank/DDBJ databases">
        <authorList>
            <person name="Kraege A."/>
            <person name="Thomma B."/>
        </authorList>
    </citation>
    <scope>NUCLEOTIDE SEQUENCE [LARGE SCALE GENOMIC DNA]</scope>
</reference>
<dbReference type="PANTHER" id="PTHR13085">
    <property type="entry name" value="MICROSOMAL SIGNAL PEPTIDASE 25 KDA SUBUNIT"/>
    <property type="match status" value="1"/>
</dbReference>
<evidence type="ECO:0000256" key="9">
    <source>
        <dbReference type="RuleBase" id="RU368033"/>
    </source>
</evidence>
<evidence type="ECO:0000256" key="4">
    <source>
        <dbReference type="ARBA" id="ARBA00022692"/>
    </source>
</evidence>
<keyword evidence="6 9" id="KW-1133">Transmembrane helix</keyword>
<feature type="transmembrane region" description="Helical" evidence="9">
    <location>
        <begin position="69"/>
        <end position="86"/>
    </location>
</feature>
<sequence>MGRRALGKRSIASDVDGDTEEKHADSQSGPQPVDLGDMAGLKRCLDDCALNAVLDAGYQEDHLTSNVKISVGSITIAVALIAQFYPKKHPDNWAVLLACLVLYCIGSTFLTLFSALYEEDACFITRPKKGAGNVALRVSSRLPRYSDQYTISVSDQALHKPNFANLWKFTPREGGLEQAWSLTQFYDVDGLLHEDLFKAEVQKLVAQCERQHKKGN</sequence>
<evidence type="ECO:0000256" key="3">
    <source>
        <dbReference type="ARBA" id="ARBA00017057"/>
    </source>
</evidence>
<protein>
    <recommendedName>
        <fullName evidence="3 9">Signal peptidase complex subunit 2</fullName>
    </recommendedName>
</protein>
<evidence type="ECO:0000256" key="7">
    <source>
        <dbReference type="ARBA" id="ARBA00023136"/>
    </source>
</evidence>
<evidence type="ECO:0000256" key="8">
    <source>
        <dbReference type="ARBA" id="ARBA00045608"/>
    </source>
</evidence>
<keyword evidence="12" id="KW-1185">Reference proteome</keyword>
<comment type="function">
    <text evidence="8 9">Component of the signal peptidase complex (SPC) which catalyzes the cleavage of N-terminal signal sequences from nascent proteins as they are translocated into the lumen of the endoplasmic reticulum. Enhances the enzymatic activity of SPC and facilitates the interactions between different components of the translocation site.</text>
</comment>
<organism evidence="11 12">
    <name type="scientific">Coccomyxa viridis</name>
    <dbReference type="NCBI Taxonomy" id="1274662"/>
    <lineage>
        <taxon>Eukaryota</taxon>
        <taxon>Viridiplantae</taxon>
        <taxon>Chlorophyta</taxon>
        <taxon>core chlorophytes</taxon>
        <taxon>Trebouxiophyceae</taxon>
        <taxon>Trebouxiophyceae incertae sedis</taxon>
        <taxon>Coccomyxaceae</taxon>
        <taxon>Coccomyxa</taxon>
    </lineage>
</organism>
<gene>
    <name evidence="11" type="primary">g3633</name>
    <name evidence="11" type="ORF">VP750_LOCUS3103</name>
</gene>
<proteinExistence type="inferred from homology"/>
<evidence type="ECO:0000313" key="12">
    <source>
        <dbReference type="Proteomes" id="UP001497392"/>
    </source>
</evidence>
<keyword evidence="5 9" id="KW-0256">Endoplasmic reticulum</keyword>
<comment type="similarity">
    <text evidence="2 9">Belongs to the SPCS2 family.</text>
</comment>
<accession>A0ABP1FQL0</accession>
<evidence type="ECO:0000256" key="6">
    <source>
        <dbReference type="ARBA" id="ARBA00022989"/>
    </source>
</evidence>
<dbReference type="Proteomes" id="UP001497392">
    <property type="component" value="Unassembled WGS sequence"/>
</dbReference>
<feature type="transmembrane region" description="Helical" evidence="9">
    <location>
        <begin position="92"/>
        <end position="117"/>
    </location>
</feature>
<dbReference type="PANTHER" id="PTHR13085:SF0">
    <property type="entry name" value="SIGNAL PEPTIDASE COMPLEX SUBUNIT 2"/>
    <property type="match status" value="1"/>
</dbReference>
<dbReference type="InterPro" id="IPR009582">
    <property type="entry name" value="Spc2/SPCS2"/>
</dbReference>
<dbReference type="EMBL" id="CAXHTA020000005">
    <property type="protein sequence ID" value="CAL5221444.1"/>
    <property type="molecule type" value="Genomic_DNA"/>
</dbReference>
<keyword evidence="4 9" id="KW-0812">Transmembrane</keyword>
<comment type="caution">
    <text evidence="11">The sequence shown here is derived from an EMBL/GenBank/DDBJ whole genome shotgun (WGS) entry which is preliminary data.</text>
</comment>
<evidence type="ECO:0000256" key="1">
    <source>
        <dbReference type="ARBA" id="ARBA00004477"/>
    </source>
</evidence>
<dbReference type="Pfam" id="PF06703">
    <property type="entry name" value="SPC25"/>
    <property type="match status" value="1"/>
</dbReference>